<evidence type="ECO:0000313" key="2">
    <source>
        <dbReference type="EMBL" id="GIY21412.1"/>
    </source>
</evidence>
<evidence type="ECO:0000256" key="1">
    <source>
        <dbReference type="SAM" id="MobiDB-lite"/>
    </source>
</evidence>
<dbReference type="Proteomes" id="UP001054945">
    <property type="component" value="Unassembled WGS sequence"/>
</dbReference>
<protein>
    <submittedName>
        <fullName evidence="2">Uncharacterized protein</fullName>
    </submittedName>
</protein>
<reference evidence="2 3" key="1">
    <citation type="submission" date="2021-06" db="EMBL/GenBank/DDBJ databases">
        <title>Caerostris extrusa draft genome.</title>
        <authorList>
            <person name="Kono N."/>
            <person name="Arakawa K."/>
        </authorList>
    </citation>
    <scope>NUCLEOTIDE SEQUENCE [LARGE SCALE GENOMIC DNA]</scope>
</reference>
<evidence type="ECO:0000313" key="3">
    <source>
        <dbReference type="Proteomes" id="UP001054945"/>
    </source>
</evidence>
<proteinExistence type="predicted"/>
<feature type="region of interest" description="Disordered" evidence="1">
    <location>
        <begin position="61"/>
        <end position="83"/>
    </location>
</feature>
<accession>A0AAV4RJB9</accession>
<name>A0AAV4RJB9_CAEEX</name>
<dbReference type="EMBL" id="BPLR01008017">
    <property type="protein sequence ID" value="GIY21412.1"/>
    <property type="molecule type" value="Genomic_DNA"/>
</dbReference>
<comment type="caution">
    <text evidence="2">The sequence shown here is derived from an EMBL/GenBank/DDBJ whole genome shotgun (WGS) entry which is preliminary data.</text>
</comment>
<sequence>MDFHPPIPRWYRFILPHPPPLSNLLSFISIGSVFSITIPQTPVSIFSPRYSSAAQPRWRPGRLTSFTSTSSDAGCHGDGSKRRGKVGCLAVIGWEPSGRPLIIIPEGKRPGDTLKGRNQYR</sequence>
<dbReference type="AlphaFoldDB" id="A0AAV4RJB9"/>
<organism evidence="2 3">
    <name type="scientific">Caerostris extrusa</name>
    <name type="common">Bark spider</name>
    <name type="synonym">Caerostris bankana</name>
    <dbReference type="NCBI Taxonomy" id="172846"/>
    <lineage>
        <taxon>Eukaryota</taxon>
        <taxon>Metazoa</taxon>
        <taxon>Ecdysozoa</taxon>
        <taxon>Arthropoda</taxon>
        <taxon>Chelicerata</taxon>
        <taxon>Arachnida</taxon>
        <taxon>Araneae</taxon>
        <taxon>Araneomorphae</taxon>
        <taxon>Entelegynae</taxon>
        <taxon>Araneoidea</taxon>
        <taxon>Araneidae</taxon>
        <taxon>Caerostris</taxon>
    </lineage>
</organism>
<gene>
    <name evidence="2" type="ORF">CEXT_716741</name>
</gene>
<keyword evidence="3" id="KW-1185">Reference proteome</keyword>